<comment type="caution">
    <text evidence="13">The sequence shown here is derived from an EMBL/GenBank/DDBJ whole genome shotgun (WGS) entry which is preliminary data.</text>
</comment>
<dbReference type="InterPro" id="IPR044940">
    <property type="entry name" value="NOS_dom_2"/>
</dbReference>
<dbReference type="PANTHER" id="PTHR43410:SF1">
    <property type="entry name" value="NITRIC OXIDE SYNTHASE"/>
    <property type="match status" value="1"/>
</dbReference>
<evidence type="ECO:0000313" key="14">
    <source>
        <dbReference type="Proteomes" id="UP000603865"/>
    </source>
</evidence>
<comment type="miscellaneous">
    <text evidence="10">This protein is similar to the oxygenase domain of eukaryotic nitric oxide synthases but lacks the reductase domain which, in eukaryotes, is responsible for transfer of electrons to the ferric heme during nitric oxide synthesis.</text>
</comment>
<evidence type="ECO:0000256" key="9">
    <source>
        <dbReference type="ARBA" id="ARBA00048713"/>
    </source>
</evidence>
<dbReference type="PANTHER" id="PTHR43410">
    <property type="entry name" value="NITRIC OXIDE SYNTHASE OXYGENASE"/>
    <property type="match status" value="1"/>
</dbReference>
<proteinExistence type="inferred from homology"/>
<dbReference type="AlphaFoldDB" id="A0A918C1D7"/>
<dbReference type="Gene3D" id="3.90.440.10">
    <property type="entry name" value="Nitric Oxide Synthase,Heme Domain,Chain A domain 2"/>
    <property type="match status" value="1"/>
</dbReference>
<evidence type="ECO:0000256" key="10">
    <source>
        <dbReference type="PIRNR" id="PIRNR037219"/>
    </source>
</evidence>
<evidence type="ECO:0000259" key="12">
    <source>
        <dbReference type="Pfam" id="PF02898"/>
    </source>
</evidence>
<dbReference type="PIRSF" id="PIRSF037219">
    <property type="entry name" value="NOS_oxygenase"/>
    <property type="match status" value="1"/>
</dbReference>
<dbReference type="InterPro" id="IPR017142">
    <property type="entry name" value="Nitric_oxide_synthase_Oase-su"/>
</dbReference>
<keyword evidence="14" id="KW-1185">Reference proteome</keyword>
<evidence type="ECO:0000256" key="5">
    <source>
        <dbReference type="ARBA" id="ARBA00022617"/>
    </source>
</evidence>
<evidence type="ECO:0000256" key="4">
    <source>
        <dbReference type="ARBA" id="ARBA00018859"/>
    </source>
</evidence>
<dbReference type="Proteomes" id="UP000603865">
    <property type="component" value="Unassembled WGS sequence"/>
</dbReference>
<comment type="function">
    <text evidence="10">Catalyzes the production of nitric oxide.</text>
</comment>
<dbReference type="InterPro" id="IPR036119">
    <property type="entry name" value="NOS_N_sf"/>
</dbReference>
<comment type="subunit">
    <text evidence="10">Homodimer.</text>
</comment>
<reference evidence="13" key="1">
    <citation type="journal article" date="2014" name="Int. J. Syst. Evol. Microbiol.">
        <title>Complete genome sequence of Corynebacterium casei LMG S-19264T (=DSM 44701T), isolated from a smear-ripened cheese.</title>
        <authorList>
            <consortium name="US DOE Joint Genome Institute (JGI-PGF)"/>
            <person name="Walter F."/>
            <person name="Albersmeier A."/>
            <person name="Kalinowski J."/>
            <person name="Ruckert C."/>
        </authorList>
    </citation>
    <scope>NUCLEOTIDE SEQUENCE</scope>
    <source>
        <strain evidence="13">JCM 31311</strain>
    </source>
</reference>
<dbReference type="EC" id="1.14.14.47" evidence="3 10"/>
<keyword evidence="6 10" id="KW-0479">Metal-binding</keyword>
<evidence type="ECO:0000256" key="3">
    <source>
        <dbReference type="ARBA" id="ARBA00012735"/>
    </source>
</evidence>
<protein>
    <recommendedName>
        <fullName evidence="4 10">Nitric oxide synthase oxygenase</fullName>
        <ecNumber evidence="3 10">1.14.14.47</ecNumber>
    </recommendedName>
</protein>
<keyword evidence="8 10" id="KW-0408">Iron</keyword>
<dbReference type="GO" id="GO:0020037">
    <property type="term" value="F:heme binding"/>
    <property type="evidence" value="ECO:0007669"/>
    <property type="project" value="InterPro"/>
</dbReference>
<dbReference type="InterPro" id="IPR044944">
    <property type="entry name" value="NOS_dom_3"/>
</dbReference>
<feature type="binding site" description="axial binding residue" evidence="11">
    <location>
        <position position="69"/>
    </location>
    <ligand>
        <name>heme</name>
        <dbReference type="ChEBI" id="CHEBI:30413"/>
    </ligand>
    <ligandPart>
        <name>Fe</name>
        <dbReference type="ChEBI" id="CHEBI:18248"/>
    </ligandPart>
</feature>
<evidence type="ECO:0000256" key="6">
    <source>
        <dbReference type="ARBA" id="ARBA00022723"/>
    </source>
</evidence>
<dbReference type="Gene3D" id="3.90.340.10">
    <property type="entry name" value="Nitric Oxide Synthase, Chain A, domain 1"/>
    <property type="match status" value="1"/>
</dbReference>
<reference evidence="13" key="2">
    <citation type="submission" date="2020-09" db="EMBL/GenBank/DDBJ databases">
        <authorList>
            <person name="Sun Q."/>
            <person name="Ohkuma M."/>
        </authorList>
    </citation>
    <scope>NUCLEOTIDE SEQUENCE</scope>
    <source>
        <strain evidence="13">JCM 31311</strain>
    </source>
</reference>
<feature type="domain" description="Nitric oxide synthase (NOS)" evidence="12">
    <location>
        <begin position="15"/>
        <end position="359"/>
    </location>
</feature>
<dbReference type="Pfam" id="PF02898">
    <property type="entry name" value="NO_synthase"/>
    <property type="match status" value="1"/>
</dbReference>
<evidence type="ECO:0000256" key="1">
    <source>
        <dbReference type="ARBA" id="ARBA00001971"/>
    </source>
</evidence>
<comment type="catalytic activity">
    <reaction evidence="9">
        <text>3 reduced [flavodoxin] + 2 L-arginine + 4 O2 = 3 oxidized [flavodoxin] + 2 L-citrulline + 2 nitric oxide + 4 H2O + 5 H(+)</text>
        <dbReference type="Rhea" id="RHEA:52324"/>
        <dbReference type="Rhea" id="RHEA-COMP:10622"/>
        <dbReference type="Rhea" id="RHEA-COMP:10623"/>
        <dbReference type="ChEBI" id="CHEBI:15377"/>
        <dbReference type="ChEBI" id="CHEBI:15378"/>
        <dbReference type="ChEBI" id="CHEBI:15379"/>
        <dbReference type="ChEBI" id="CHEBI:16480"/>
        <dbReference type="ChEBI" id="CHEBI:32682"/>
        <dbReference type="ChEBI" id="CHEBI:57618"/>
        <dbReference type="ChEBI" id="CHEBI:57743"/>
        <dbReference type="ChEBI" id="CHEBI:58210"/>
        <dbReference type="EC" id="1.14.14.47"/>
    </reaction>
</comment>
<dbReference type="Gene3D" id="3.90.1230.10">
    <property type="entry name" value="Nitric Oxide Synthase, Chain A, domain 3"/>
    <property type="match status" value="1"/>
</dbReference>
<dbReference type="GO" id="GO:0046872">
    <property type="term" value="F:metal ion binding"/>
    <property type="evidence" value="ECO:0007669"/>
    <property type="project" value="UniProtKB-KW"/>
</dbReference>
<dbReference type="InterPro" id="IPR050607">
    <property type="entry name" value="NOS"/>
</dbReference>
<evidence type="ECO:0000256" key="2">
    <source>
        <dbReference type="ARBA" id="ARBA00005411"/>
    </source>
</evidence>
<evidence type="ECO:0000256" key="8">
    <source>
        <dbReference type="ARBA" id="ARBA00023004"/>
    </source>
</evidence>
<dbReference type="InterPro" id="IPR044943">
    <property type="entry name" value="NOS_dom_1"/>
</dbReference>
<accession>A0A918C1D7</accession>
<evidence type="ECO:0000256" key="7">
    <source>
        <dbReference type="ARBA" id="ARBA00023002"/>
    </source>
</evidence>
<comment type="similarity">
    <text evidence="2 10">Belongs to the NOS family. Bacterial NOS oxygenase subfamily.</text>
</comment>
<dbReference type="InterPro" id="IPR004030">
    <property type="entry name" value="NOS_N"/>
</dbReference>
<dbReference type="SUPFAM" id="SSF56512">
    <property type="entry name" value="Nitric oxide (NO) synthase oxygenase domain"/>
    <property type="match status" value="1"/>
</dbReference>
<comment type="cofactor">
    <cofactor evidence="1 10 11">
        <name>heme</name>
        <dbReference type="ChEBI" id="CHEBI:30413"/>
    </cofactor>
</comment>
<gene>
    <name evidence="13" type="primary">nos</name>
    <name evidence="13" type="ORF">GCM10008957_13590</name>
</gene>
<dbReference type="GO" id="GO:0006809">
    <property type="term" value="P:nitric oxide biosynthetic process"/>
    <property type="evidence" value="ECO:0007669"/>
    <property type="project" value="InterPro"/>
</dbReference>
<keyword evidence="5 10" id="KW-0349">Heme</keyword>
<dbReference type="GO" id="GO:0004517">
    <property type="term" value="F:nitric-oxide synthase activity"/>
    <property type="evidence" value="ECO:0007669"/>
    <property type="project" value="InterPro"/>
</dbReference>
<keyword evidence="7 10" id="KW-0560">Oxidoreductase</keyword>
<sequence>MAFMTPPAALLASTETAAQAEEFLRQYHRETGRPGLAERLSQLRQGRFTLSRDELSYGAKLAWRNSTRCVGRGYWPALEVRDLRHLTEPDAVFAALLEHLHAAWNGGRLRAIISVFGAGVRVLNPQLIRYAAYVQPDGSVVGDPQNLELTRRLRALGWPGGPGTPFDVLPVAISSGSAVRLYTLPPGAVREVPISHPQVAAVSELGLKWHALPVISDMRLEIAGQDFVCAPFSGWYLQTEIAARNLADAGRYHVLPRVAQALGLDTTRERSLWRDRALLELNVAVLHSFDAAGVRIDDHHSVTRRFVRFEQREASAGRRVYGRWSWLIPPMSPALTPVWHRQYHDTELRPNFFAQPSPWPVPALAASGCPFHR</sequence>
<evidence type="ECO:0000256" key="11">
    <source>
        <dbReference type="PIRSR" id="PIRSR037219-1"/>
    </source>
</evidence>
<organism evidence="13 14">
    <name type="scientific">Deinococcus ruber</name>
    <dbReference type="NCBI Taxonomy" id="1848197"/>
    <lineage>
        <taxon>Bacteria</taxon>
        <taxon>Thermotogati</taxon>
        <taxon>Deinococcota</taxon>
        <taxon>Deinococci</taxon>
        <taxon>Deinococcales</taxon>
        <taxon>Deinococcaceae</taxon>
        <taxon>Deinococcus</taxon>
    </lineage>
</organism>
<name>A0A918C1D7_9DEIO</name>
<dbReference type="EMBL" id="BMQL01000005">
    <property type="protein sequence ID" value="GGR01986.1"/>
    <property type="molecule type" value="Genomic_DNA"/>
</dbReference>
<evidence type="ECO:0000313" key="13">
    <source>
        <dbReference type="EMBL" id="GGR01986.1"/>
    </source>
</evidence>